<evidence type="ECO:0000256" key="4">
    <source>
        <dbReference type="ARBA" id="ARBA00022989"/>
    </source>
</evidence>
<dbReference type="PROSITE" id="PS50995">
    <property type="entry name" value="HTH_MARR_2"/>
    <property type="match status" value="1"/>
</dbReference>
<comment type="caution">
    <text evidence="9">The sequence shown here is derived from an EMBL/GenBank/DDBJ whole genome shotgun (WGS) entry which is preliminary data.</text>
</comment>
<dbReference type="SUPFAM" id="SSF103481">
    <property type="entry name" value="Multidrug resistance efflux transporter EmrE"/>
    <property type="match status" value="1"/>
</dbReference>
<dbReference type="InterPro" id="IPR000835">
    <property type="entry name" value="HTH_MarR-typ"/>
</dbReference>
<keyword evidence="4 7" id="KW-1133">Transmembrane helix</keyword>
<evidence type="ECO:0000256" key="3">
    <source>
        <dbReference type="ARBA" id="ARBA00022692"/>
    </source>
</evidence>
<dbReference type="Gene3D" id="1.10.10.10">
    <property type="entry name" value="Winged helix-like DNA-binding domain superfamily/Winged helix DNA-binding domain"/>
    <property type="match status" value="1"/>
</dbReference>
<dbReference type="OrthoDB" id="3526267at2"/>
<dbReference type="InterPro" id="IPR000620">
    <property type="entry name" value="EamA_dom"/>
</dbReference>
<keyword evidence="5 7" id="KW-0472">Membrane</keyword>
<evidence type="ECO:0000256" key="2">
    <source>
        <dbReference type="ARBA" id="ARBA00007362"/>
    </source>
</evidence>
<evidence type="ECO:0000256" key="7">
    <source>
        <dbReference type="SAM" id="Phobius"/>
    </source>
</evidence>
<organism evidence="9 10">
    <name type="scientific">Kribbella turkmenica</name>
    <dbReference type="NCBI Taxonomy" id="2530375"/>
    <lineage>
        <taxon>Bacteria</taxon>
        <taxon>Bacillati</taxon>
        <taxon>Actinomycetota</taxon>
        <taxon>Actinomycetes</taxon>
        <taxon>Propionibacteriales</taxon>
        <taxon>Kribbellaceae</taxon>
        <taxon>Kribbella</taxon>
    </lineage>
</organism>
<evidence type="ECO:0000313" key="9">
    <source>
        <dbReference type="EMBL" id="TDD25022.1"/>
    </source>
</evidence>
<proteinExistence type="inferred from homology"/>
<evidence type="ECO:0000256" key="1">
    <source>
        <dbReference type="ARBA" id="ARBA00004141"/>
    </source>
</evidence>
<reference evidence="9 10" key="1">
    <citation type="submission" date="2019-02" db="EMBL/GenBank/DDBJ databases">
        <title>Draft genome sequences of novel Actinobacteria.</title>
        <authorList>
            <person name="Sahin N."/>
            <person name="Ay H."/>
            <person name="Saygin H."/>
        </authorList>
    </citation>
    <scope>NUCLEOTIDE SEQUENCE [LARGE SCALE GENOMIC DNA]</scope>
    <source>
        <strain evidence="9 10">16K104</strain>
    </source>
</reference>
<dbReference type="GO" id="GO:0003700">
    <property type="term" value="F:DNA-binding transcription factor activity"/>
    <property type="evidence" value="ECO:0007669"/>
    <property type="project" value="InterPro"/>
</dbReference>
<feature type="transmembrane region" description="Helical" evidence="7">
    <location>
        <begin position="152"/>
        <end position="172"/>
    </location>
</feature>
<gene>
    <name evidence="9" type="ORF">E1218_15530</name>
</gene>
<protein>
    <submittedName>
        <fullName evidence="9">MarR family transcriptional regulator</fullName>
    </submittedName>
</protein>
<comment type="subcellular location">
    <subcellularLocation>
        <location evidence="1">Membrane</location>
        <topology evidence="1">Multi-pass membrane protein</topology>
    </subcellularLocation>
</comment>
<dbReference type="SMART" id="SM00347">
    <property type="entry name" value="HTH_MARR"/>
    <property type="match status" value="1"/>
</dbReference>
<feature type="transmembrane region" description="Helical" evidence="7">
    <location>
        <begin position="12"/>
        <end position="32"/>
    </location>
</feature>
<feature type="transmembrane region" description="Helical" evidence="7">
    <location>
        <begin position="130"/>
        <end position="146"/>
    </location>
</feature>
<feature type="compositionally biased region" description="Basic residues" evidence="6">
    <location>
        <begin position="273"/>
        <end position="284"/>
    </location>
</feature>
<dbReference type="InterPro" id="IPR036390">
    <property type="entry name" value="WH_DNA-bd_sf"/>
</dbReference>
<evidence type="ECO:0000256" key="5">
    <source>
        <dbReference type="ARBA" id="ARBA00023136"/>
    </source>
</evidence>
<feature type="region of interest" description="Disordered" evidence="6">
    <location>
        <begin position="226"/>
        <end position="299"/>
    </location>
</feature>
<keyword evidence="10" id="KW-1185">Reference proteome</keyword>
<comment type="similarity">
    <text evidence="2">Belongs to the EamA transporter family.</text>
</comment>
<dbReference type="PANTHER" id="PTHR32322">
    <property type="entry name" value="INNER MEMBRANE TRANSPORTER"/>
    <property type="match status" value="1"/>
</dbReference>
<dbReference type="Pfam" id="PF12802">
    <property type="entry name" value="MarR_2"/>
    <property type="match status" value="1"/>
</dbReference>
<dbReference type="PANTHER" id="PTHR32322:SF2">
    <property type="entry name" value="EAMA DOMAIN-CONTAINING PROTEIN"/>
    <property type="match status" value="1"/>
</dbReference>
<accession>A0A4R4X434</accession>
<dbReference type="InterPro" id="IPR037185">
    <property type="entry name" value="EmrE-like"/>
</dbReference>
<dbReference type="AlphaFoldDB" id="A0A4R4X434"/>
<feature type="compositionally biased region" description="Basic and acidic residues" evidence="6">
    <location>
        <begin position="255"/>
        <end position="272"/>
    </location>
</feature>
<dbReference type="EMBL" id="SMKR01000059">
    <property type="protein sequence ID" value="TDD25022.1"/>
    <property type="molecule type" value="Genomic_DNA"/>
</dbReference>
<evidence type="ECO:0000259" key="8">
    <source>
        <dbReference type="PROSITE" id="PS50995"/>
    </source>
</evidence>
<dbReference type="SUPFAM" id="SSF46785">
    <property type="entry name" value="Winged helix' DNA-binding domain"/>
    <property type="match status" value="1"/>
</dbReference>
<dbReference type="GO" id="GO:0016020">
    <property type="term" value="C:membrane"/>
    <property type="evidence" value="ECO:0007669"/>
    <property type="project" value="UniProtKB-SubCell"/>
</dbReference>
<evidence type="ECO:0000256" key="6">
    <source>
        <dbReference type="SAM" id="MobiDB-lite"/>
    </source>
</evidence>
<name>A0A4R4X434_9ACTN</name>
<dbReference type="PRINTS" id="PR00598">
    <property type="entry name" value="HTHMARR"/>
</dbReference>
<feature type="domain" description="HTH marR-type" evidence="8">
    <location>
        <begin position="313"/>
        <end position="449"/>
    </location>
</feature>
<dbReference type="InterPro" id="IPR036388">
    <property type="entry name" value="WH-like_DNA-bd_sf"/>
</dbReference>
<dbReference type="InterPro" id="IPR050638">
    <property type="entry name" value="AA-Vitamin_Transporters"/>
</dbReference>
<feature type="transmembrane region" description="Helical" evidence="7">
    <location>
        <begin position="100"/>
        <end position="123"/>
    </location>
</feature>
<feature type="transmembrane region" description="Helical" evidence="7">
    <location>
        <begin position="74"/>
        <end position="94"/>
    </location>
</feature>
<dbReference type="Pfam" id="PF00892">
    <property type="entry name" value="EamA"/>
    <property type="match status" value="1"/>
</dbReference>
<sequence>MRTTAVRARRRMMPLVAGAGFVVFWSCGFIGARWGTAYTNAFDLLAWRFLVAGALAAVILWVRRPTITRRDLSAQVWMALLTQCVYLGLIFTGIDHGISAGLTALIGSLQPLLIATVAGPLLGERVSRRQWIGLATGVGGVALVVADDLHGSPLLFLLPFGGLLGLVVGTCLDRRRRPSINSLDCTLPAKPGLRGVLRRTCRVDRPADRAEPTRLLRRRPLAGAAGNGWRLGSVPGQPEAVRRDPNQQSAVPRATHHDGVRLPPVPRDDRSTRRDRHAGLRHRRTPDQAGRAGRTGSGYAAGMAEPRWLDENEQMAWRAWIAAQRVVNTRIEQQLQRDAGIPHTYYEILVRLSEAKDGRLRMSELAVATQGSRSRLSHAVNRLEQAGWVRREGIESDRRGQVAIITEVGREKLVESAPGHVEEVRKSIFDALTGDQVEALYDVCATLARHSGDTVDRAAWERR</sequence>
<keyword evidence="3 7" id="KW-0812">Transmembrane</keyword>
<feature type="transmembrane region" description="Helical" evidence="7">
    <location>
        <begin position="44"/>
        <end position="62"/>
    </location>
</feature>
<dbReference type="Proteomes" id="UP000295172">
    <property type="component" value="Unassembled WGS sequence"/>
</dbReference>
<evidence type="ECO:0000313" key="10">
    <source>
        <dbReference type="Proteomes" id="UP000295172"/>
    </source>
</evidence>